<dbReference type="RefSeq" id="WP_147297010.1">
    <property type="nucleotide sequence ID" value="NZ_JAVDQS010000001.1"/>
</dbReference>
<evidence type="ECO:0000313" key="3">
    <source>
        <dbReference type="Proteomes" id="UP001184853"/>
    </source>
</evidence>
<keyword evidence="1" id="KW-1133">Transmembrane helix</keyword>
<keyword evidence="1" id="KW-0812">Transmembrane</keyword>
<protein>
    <submittedName>
        <fullName evidence="2">Uncharacterized protein</fullName>
    </submittedName>
</protein>
<evidence type="ECO:0000256" key="1">
    <source>
        <dbReference type="SAM" id="Phobius"/>
    </source>
</evidence>
<keyword evidence="3" id="KW-1185">Reference proteome</keyword>
<gene>
    <name evidence="2" type="ORF">J2781_000151</name>
</gene>
<comment type="caution">
    <text evidence="2">The sequence shown here is derived from an EMBL/GenBank/DDBJ whole genome shotgun (WGS) entry which is preliminary data.</text>
</comment>
<proteinExistence type="predicted"/>
<accession>A0ABU1L959</accession>
<organism evidence="2 3">
    <name type="scientific">Chryseobacterium geocarposphaerae</name>
    <dbReference type="NCBI Taxonomy" id="1416776"/>
    <lineage>
        <taxon>Bacteria</taxon>
        <taxon>Pseudomonadati</taxon>
        <taxon>Bacteroidota</taxon>
        <taxon>Flavobacteriia</taxon>
        <taxon>Flavobacteriales</taxon>
        <taxon>Weeksellaceae</taxon>
        <taxon>Chryseobacterium group</taxon>
        <taxon>Chryseobacterium</taxon>
    </lineage>
</organism>
<name>A0ABU1L959_9FLAO</name>
<dbReference type="Proteomes" id="UP001184853">
    <property type="component" value="Unassembled WGS sequence"/>
</dbReference>
<sequence>MAYYLREISSATPTQCRSFYKHNNLWFSFLLTYIQEVSISGISSTNLVIVVSTGKKSPFMRRMYSKDRYFTIYTNMI</sequence>
<dbReference type="EMBL" id="JAVDQS010000001">
    <property type="protein sequence ID" value="MDR6403247.1"/>
    <property type="molecule type" value="Genomic_DNA"/>
</dbReference>
<feature type="transmembrane region" description="Helical" evidence="1">
    <location>
        <begin position="25"/>
        <end position="53"/>
    </location>
</feature>
<reference evidence="2 3" key="1">
    <citation type="submission" date="2023-07" db="EMBL/GenBank/DDBJ databases">
        <title>Sorghum-associated microbial communities from plants grown in Nebraska, USA.</title>
        <authorList>
            <person name="Schachtman D."/>
        </authorList>
    </citation>
    <scope>NUCLEOTIDE SEQUENCE [LARGE SCALE GENOMIC DNA]</scope>
    <source>
        <strain evidence="2 3">DS1709</strain>
    </source>
</reference>
<evidence type="ECO:0000313" key="2">
    <source>
        <dbReference type="EMBL" id="MDR6403247.1"/>
    </source>
</evidence>
<keyword evidence="1" id="KW-0472">Membrane</keyword>